<accession>A0ABQ3X8Y4</accession>
<reference evidence="1 2" key="1">
    <citation type="submission" date="2021-01" db="EMBL/GenBank/DDBJ databases">
        <title>Whole genome shotgun sequence of Actinoplanes couchii NBRC 106145.</title>
        <authorList>
            <person name="Komaki H."/>
            <person name="Tamura T."/>
        </authorList>
    </citation>
    <scope>NUCLEOTIDE SEQUENCE [LARGE SCALE GENOMIC DNA]</scope>
    <source>
        <strain evidence="1 2">NBRC 106145</strain>
    </source>
</reference>
<comment type="caution">
    <text evidence="1">The sequence shown here is derived from an EMBL/GenBank/DDBJ whole genome shotgun (WGS) entry which is preliminary data.</text>
</comment>
<proteinExistence type="predicted"/>
<protein>
    <submittedName>
        <fullName evidence="1">Uncharacterized protein</fullName>
    </submittedName>
</protein>
<organism evidence="1 2">
    <name type="scientific">Actinoplanes couchii</name>
    <dbReference type="NCBI Taxonomy" id="403638"/>
    <lineage>
        <taxon>Bacteria</taxon>
        <taxon>Bacillati</taxon>
        <taxon>Actinomycetota</taxon>
        <taxon>Actinomycetes</taxon>
        <taxon>Micromonosporales</taxon>
        <taxon>Micromonosporaceae</taxon>
        <taxon>Actinoplanes</taxon>
    </lineage>
</organism>
<evidence type="ECO:0000313" key="2">
    <source>
        <dbReference type="Proteomes" id="UP000612282"/>
    </source>
</evidence>
<dbReference type="Proteomes" id="UP000612282">
    <property type="component" value="Unassembled WGS sequence"/>
</dbReference>
<name>A0ABQ3X8Y4_9ACTN</name>
<gene>
    <name evidence="1" type="ORF">Aco03nite_033650</name>
</gene>
<sequence length="54" mass="5546">MRDPPLTADPALPASYGQPASPFYQLSGTFLSERVRVGAPAAELGPGVAFGADQ</sequence>
<evidence type="ECO:0000313" key="1">
    <source>
        <dbReference type="EMBL" id="GID54961.1"/>
    </source>
</evidence>
<dbReference type="EMBL" id="BOMG01000044">
    <property type="protein sequence ID" value="GID54961.1"/>
    <property type="molecule type" value="Genomic_DNA"/>
</dbReference>
<keyword evidence="2" id="KW-1185">Reference proteome</keyword>